<evidence type="ECO:0000256" key="6">
    <source>
        <dbReference type="ARBA" id="ARBA00023027"/>
    </source>
</evidence>
<feature type="domain" description="WGR" evidence="12">
    <location>
        <begin position="43"/>
        <end position="147"/>
    </location>
</feature>
<comment type="catalytic activity">
    <reaction evidence="9 10">
        <text>L-arginyl-[protein] + NAD(+) = N(omega)-(ADP-D-ribosyl)-L-arginyl-[protein] + nicotinamide + H(+)</text>
        <dbReference type="Rhea" id="RHEA:19149"/>
        <dbReference type="Rhea" id="RHEA-COMP:10532"/>
        <dbReference type="Rhea" id="RHEA-COMP:15087"/>
        <dbReference type="ChEBI" id="CHEBI:15378"/>
        <dbReference type="ChEBI" id="CHEBI:17154"/>
        <dbReference type="ChEBI" id="CHEBI:29965"/>
        <dbReference type="ChEBI" id="CHEBI:57540"/>
        <dbReference type="ChEBI" id="CHEBI:142554"/>
        <dbReference type="EC" id="2.4.2.31"/>
    </reaction>
</comment>
<evidence type="ECO:0000256" key="8">
    <source>
        <dbReference type="ARBA" id="ARBA00033987"/>
    </source>
</evidence>
<keyword evidence="14" id="KW-1185">Reference proteome</keyword>
<protein>
    <recommendedName>
        <fullName evidence="10">NAD(P)(+)--arginine ADP-ribosyltransferase</fullName>
        <ecNumber evidence="10">2.4.2.31</ecNumber>
    </recommendedName>
    <alternativeName>
        <fullName evidence="10">Mono(ADP-ribosyl)transferase</fullName>
    </alternativeName>
</protein>
<dbReference type="PROSITE" id="PS51977">
    <property type="entry name" value="WGR"/>
    <property type="match status" value="1"/>
</dbReference>
<evidence type="ECO:0000256" key="5">
    <source>
        <dbReference type="ARBA" id="ARBA00022737"/>
    </source>
</evidence>
<dbReference type="Pfam" id="PF02877">
    <property type="entry name" value="PARP_reg"/>
    <property type="match status" value="1"/>
</dbReference>
<comment type="catalytic activity">
    <reaction evidence="8">
        <text>NAD(+) + (ADP-D-ribosyl)n-acceptor = nicotinamide + (ADP-D-ribosyl)n+1-acceptor + H(+).</text>
        <dbReference type="EC" id="2.4.2.30"/>
    </reaction>
</comment>
<dbReference type="AlphaFoldDB" id="A0AA36J716"/>
<comment type="similarity">
    <text evidence="1 10">Belongs to the Arg-specific ADP-ribosyltransferase family.</text>
</comment>
<dbReference type="PANTHER" id="PTHR10459:SF112">
    <property type="entry name" value="POLY [ADP-RIBOSE] POLYMERASE 1"/>
    <property type="match status" value="1"/>
</dbReference>
<keyword evidence="4" id="KW-0548">Nucleotidyltransferase</keyword>
<keyword evidence="2 10" id="KW-0328">Glycosyltransferase</keyword>
<dbReference type="InterPro" id="IPR008893">
    <property type="entry name" value="WGR_domain"/>
</dbReference>
<dbReference type="GO" id="GO:0106274">
    <property type="term" value="F:NAD+-protein-arginine ADP-ribosyltransferase activity"/>
    <property type="evidence" value="ECO:0007669"/>
    <property type="project" value="UniProtKB-EC"/>
</dbReference>
<dbReference type="InterPro" id="IPR000768">
    <property type="entry name" value="ART"/>
</dbReference>
<evidence type="ECO:0000256" key="4">
    <source>
        <dbReference type="ARBA" id="ARBA00022695"/>
    </source>
</evidence>
<keyword evidence="3 10" id="KW-0808">Transferase</keyword>
<evidence type="ECO:0000256" key="1">
    <source>
        <dbReference type="ARBA" id="ARBA00009558"/>
    </source>
</evidence>
<dbReference type="GO" id="GO:0016779">
    <property type="term" value="F:nucleotidyltransferase activity"/>
    <property type="evidence" value="ECO:0007669"/>
    <property type="project" value="UniProtKB-KW"/>
</dbReference>
<dbReference type="InterPro" id="IPR036616">
    <property type="entry name" value="Poly(ADP-ribose)pol_reg_dom_sf"/>
</dbReference>
<dbReference type="Pfam" id="PF01129">
    <property type="entry name" value="ART"/>
    <property type="match status" value="1"/>
</dbReference>
<dbReference type="GO" id="GO:0006302">
    <property type="term" value="P:double-strand break repair"/>
    <property type="evidence" value="ECO:0007669"/>
    <property type="project" value="TreeGrafter"/>
</dbReference>
<evidence type="ECO:0000259" key="11">
    <source>
        <dbReference type="PROSITE" id="PS51060"/>
    </source>
</evidence>
<dbReference type="Pfam" id="PF05406">
    <property type="entry name" value="WGR"/>
    <property type="match status" value="1"/>
</dbReference>
<dbReference type="InterPro" id="IPR004102">
    <property type="entry name" value="Poly(ADP-ribose)pol_reg_dom"/>
</dbReference>
<evidence type="ECO:0000259" key="12">
    <source>
        <dbReference type="PROSITE" id="PS51977"/>
    </source>
</evidence>
<dbReference type="SUPFAM" id="SSF56399">
    <property type="entry name" value="ADP-ribosylation"/>
    <property type="match status" value="1"/>
</dbReference>
<dbReference type="PROSITE" id="PS51060">
    <property type="entry name" value="PARP_ALPHA_HD"/>
    <property type="match status" value="1"/>
</dbReference>
<dbReference type="SUPFAM" id="SSF47587">
    <property type="entry name" value="Domain of poly(ADP-ribose) polymerase"/>
    <property type="match status" value="1"/>
</dbReference>
<comment type="caution">
    <text evidence="13">The sequence shown here is derived from an EMBL/GenBank/DDBJ whole genome shotgun (WGS) entry which is preliminary data.</text>
</comment>
<dbReference type="SMART" id="SM00773">
    <property type="entry name" value="WGR"/>
    <property type="match status" value="1"/>
</dbReference>
<dbReference type="PANTHER" id="PTHR10459">
    <property type="entry name" value="DNA LIGASE"/>
    <property type="match status" value="1"/>
</dbReference>
<dbReference type="EMBL" id="CAUJNA010003365">
    <property type="protein sequence ID" value="CAJ1400259.1"/>
    <property type="molecule type" value="Genomic_DNA"/>
</dbReference>
<accession>A0AA36J716</accession>
<dbReference type="InterPro" id="IPR050800">
    <property type="entry name" value="ARTD/PARP"/>
</dbReference>
<dbReference type="Gene3D" id="3.90.176.10">
    <property type="entry name" value="Toxin ADP-ribosyltransferase, Chain A, domain 1"/>
    <property type="match status" value="1"/>
</dbReference>
<dbReference type="Proteomes" id="UP001178507">
    <property type="component" value="Unassembled WGS sequence"/>
</dbReference>
<organism evidence="13 14">
    <name type="scientific">Effrenium voratum</name>
    <dbReference type="NCBI Taxonomy" id="2562239"/>
    <lineage>
        <taxon>Eukaryota</taxon>
        <taxon>Sar</taxon>
        <taxon>Alveolata</taxon>
        <taxon>Dinophyceae</taxon>
        <taxon>Suessiales</taxon>
        <taxon>Symbiodiniaceae</taxon>
        <taxon>Effrenium</taxon>
    </lineage>
</organism>
<dbReference type="GO" id="GO:0070212">
    <property type="term" value="P:protein poly-ADP-ribosylation"/>
    <property type="evidence" value="ECO:0007669"/>
    <property type="project" value="TreeGrafter"/>
</dbReference>
<dbReference type="CDD" id="cd08001">
    <property type="entry name" value="WGR_PARP1_like"/>
    <property type="match status" value="1"/>
</dbReference>
<evidence type="ECO:0000256" key="3">
    <source>
        <dbReference type="ARBA" id="ARBA00022679"/>
    </source>
</evidence>
<dbReference type="Gene3D" id="1.20.142.10">
    <property type="entry name" value="Poly(ADP-ribose) polymerase, regulatory domain"/>
    <property type="match status" value="1"/>
</dbReference>
<dbReference type="SUPFAM" id="SSF142921">
    <property type="entry name" value="WGR domain-like"/>
    <property type="match status" value="1"/>
</dbReference>
<dbReference type="GO" id="GO:0005730">
    <property type="term" value="C:nucleolus"/>
    <property type="evidence" value="ECO:0007669"/>
    <property type="project" value="TreeGrafter"/>
</dbReference>
<evidence type="ECO:0000256" key="7">
    <source>
        <dbReference type="ARBA" id="ARBA00023125"/>
    </source>
</evidence>
<keyword evidence="10" id="KW-0521">NADP</keyword>
<dbReference type="PROSITE" id="PS51996">
    <property type="entry name" value="TR_MART"/>
    <property type="match status" value="1"/>
</dbReference>
<sequence length="483" mass="53153">MTPNLLWGSALRQFKPIEEIGVAKFVEKEGVNMDKDIGELIDRTHVLVDRAQNRVYSEMLSQTDLVSGTNSFYTLYLLESDKDSGGSCYWVWRKWGRIGVSQGGKKLEEFKTNKSAAIAQFGKLYTEKTGNTYGHKATEFVQKPGKFGRIDLQHKALQKKKAKTEDNEVNPSQEEVEGGQVLGQLSKAAIERGNAVLDQIENILSELAEGAAPSAVQKAKINAHSAEFYALIPHNFGLKAPPPIATQDLLGAERATLQFYLRMGFEEIGGEEEEKLTPISGVMELALPKTLADGCKGICGKKDVDSCTKKGDALQKKKAGKPVKPMNKDLYGSILLYTSNAIYKQLNKALRDEDRDKVGSFFPYLRILFEACARLPAKEVTLWRGVGVDLYDQYKVGSTITWWGVSSCTSDKNVANNFAKGCAGASTVLTVETQTATEISELSFYTNESESILLPGTQLKVLSSEKKGKTAHIKLKEVGRQVG</sequence>
<proteinExistence type="inferred from homology"/>
<evidence type="ECO:0000256" key="9">
    <source>
        <dbReference type="ARBA" id="ARBA00047597"/>
    </source>
</evidence>
<evidence type="ECO:0000313" key="13">
    <source>
        <dbReference type="EMBL" id="CAJ1400259.1"/>
    </source>
</evidence>
<keyword evidence="6 10" id="KW-0520">NAD</keyword>
<dbReference type="InterPro" id="IPR036930">
    <property type="entry name" value="WGR_dom_sf"/>
</dbReference>
<dbReference type="EC" id="2.4.2.31" evidence="10"/>
<reference evidence="13" key="1">
    <citation type="submission" date="2023-08" db="EMBL/GenBank/DDBJ databases">
        <authorList>
            <person name="Chen Y."/>
            <person name="Shah S."/>
            <person name="Dougan E. K."/>
            <person name="Thang M."/>
            <person name="Chan C."/>
        </authorList>
    </citation>
    <scope>NUCLEOTIDE SEQUENCE</scope>
</reference>
<gene>
    <name evidence="13" type="ORF">EVOR1521_LOCUS23638</name>
</gene>
<evidence type="ECO:0000313" key="14">
    <source>
        <dbReference type="Proteomes" id="UP001178507"/>
    </source>
</evidence>
<keyword evidence="5" id="KW-0677">Repeat</keyword>
<keyword evidence="7" id="KW-0238">DNA-binding</keyword>
<name>A0AA36J716_9DINO</name>
<feature type="domain" description="PARP alpha-helical" evidence="11">
    <location>
        <begin position="142"/>
        <end position="271"/>
    </location>
</feature>
<evidence type="ECO:0000256" key="10">
    <source>
        <dbReference type="RuleBase" id="RU361228"/>
    </source>
</evidence>
<dbReference type="GO" id="GO:0003950">
    <property type="term" value="F:NAD+ poly-ADP-ribosyltransferase activity"/>
    <property type="evidence" value="ECO:0007669"/>
    <property type="project" value="UniProtKB-EC"/>
</dbReference>
<evidence type="ECO:0000256" key="2">
    <source>
        <dbReference type="ARBA" id="ARBA00022676"/>
    </source>
</evidence>